<gene>
    <name evidence="2" type="ORF">E8M01_25840</name>
</gene>
<feature type="transmembrane region" description="Helical" evidence="1">
    <location>
        <begin position="42"/>
        <end position="64"/>
    </location>
</feature>
<dbReference type="OrthoDB" id="7376211at2"/>
<dbReference type="RefSeq" id="WP_136962775.1">
    <property type="nucleotide sequence ID" value="NZ_CP039690.1"/>
</dbReference>
<dbReference type="AlphaFoldDB" id="A0A4D7B149"/>
<sequence length="72" mass="7740">MPRVRAATATLAHCRFLAILMFGAYALINALLFALAPLTTGWPTWAVTALAVPPMVLGMVHLVIPLARRSGR</sequence>
<dbReference type="KEGG" id="pstg:E8M01_25840"/>
<evidence type="ECO:0008006" key="4">
    <source>
        <dbReference type="Google" id="ProtNLM"/>
    </source>
</evidence>
<keyword evidence="3" id="KW-1185">Reference proteome</keyword>
<keyword evidence="1" id="KW-0812">Transmembrane</keyword>
<keyword evidence="1" id="KW-1133">Transmembrane helix</keyword>
<name>A0A4D7B149_9HYPH</name>
<proteinExistence type="predicted"/>
<protein>
    <recommendedName>
        <fullName evidence="4">DUF2842 domain-containing protein</fullName>
    </recommendedName>
</protein>
<dbReference type="EMBL" id="CP039690">
    <property type="protein sequence ID" value="QCI67344.1"/>
    <property type="molecule type" value="Genomic_DNA"/>
</dbReference>
<accession>A0A4D7B149</accession>
<evidence type="ECO:0000256" key="1">
    <source>
        <dbReference type="SAM" id="Phobius"/>
    </source>
</evidence>
<keyword evidence="1" id="KW-0472">Membrane</keyword>
<reference evidence="2 3" key="1">
    <citation type="submission" date="2019-04" db="EMBL/GenBank/DDBJ databases">
        <title>Phreatobacter aquaticus sp. nov.</title>
        <authorList>
            <person name="Choi A."/>
        </authorList>
    </citation>
    <scope>NUCLEOTIDE SEQUENCE [LARGE SCALE GENOMIC DNA]</scope>
    <source>
        <strain evidence="2 3">KCTC 52518</strain>
    </source>
</reference>
<evidence type="ECO:0000313" key="2">
    <source>
        <dbReference type="EMBL" id="QCI67344.1"/>
    </source>
</evidence>
<organism evidence="2 3">
    <name type="scientific">Phreatobacter stygius</name>
    <dbReference type="NCBI Taxonomy" id="1940610"/>
    <lineage>
        <taxon>Bacteria</taxon>
        <taxon>Pseudomonadati</taxon>
        <taxon>Pseudomonadota</taxon>
        <taxon>Alphaproteobacteria</taxon>
        <taxon>Hyphomicrobiales</taxon>
        <taxon>Phreatobacteraceae</taxon>
        <taxon>Phreatobacter</taxon>
    </lineage>
</organism>
<dbReference type="Proteomes" id="UP000298781">
    <property type="component" value="Chromosome"/>
</dbReference>
<feature type="transmembrane region" description="Helical" evidence="1">
    <location>
        <begin position="12"/>
        <end position="36"/>
    </location>
</feature>
<evidence type="ECO:0000313" key="3">
    <source>
        <dbReference type="Proteomes" id="UP000298781"/>
    </source>
</evidence>